<reference evidence="2" key="1">
    <citation type="submission" date="2019-10" db="EMBL/GenBank/DDBJ databases">
        <title>Lacipirellula parvula gen. nov., sp. nov., representing a lineage of planctomycetes widespread in freshwater anoxic habitats, and description of the family Lacipirellulaceae.</title>
        <authorList>
            <person name="Dedysh S.N."/>
            <person name="Kulichevskaya I.S."/>
            <person name="Beletsky A.V."/>
            <person name="Rakitin A.L."/>
            <person name="Mardanov A.V."/>
            <person name="Ivanova A.A."/>
            <person name="Saltykova V.X."/>
            <person name="Rijpstra W.I.C."/>
            <person name="Sinninghe Damste J.S."/>
            <person name="Ravin N.V."/>
        </authorList>
    </citation>
    <scope>NUCLEOTIDE SEQUENCE [LARGE SCALE GENOMIC DNA]</scope>
    <source>
        <strain evidence="2">PX69</strain>
    </source>
</reference>
<protein>
    <submittedName>
        <fullName evidence="1">Uncharacterized protein</fullName>
    </submittedName>
</protein>
<name>A0A5K7XFG0_9BACT</name>
<accession>A0A5K7XFG0</accession>
<evidence type="ECO:0000313" key="2">
    <source>
        <dbReference type="Proteomes" id="UP000326837"/>
    </source>
</evidence>
<dbReference type="KEGG" id="lpav:PLANPX_2688"/>
<gene>
    <name evidence="1" type="ORF">PLANPX_2688</name>
</gene>
<dbReference type="EMBL" id="AP021861">
    <property type="protein sequence ID" value="BBO33076.1"/>
    <property type="molecule type" value="Genomic_DNA"/>
</dbReference>
<sequence length="38" mass="4204">MIALAQIKLQSITSKRNPRDACATPWLAARRSGIHLSQ</sequence>
<dbReference type="AlphaFoldDB" id="A0A5K7XFG0"/>
<proteinExistence type="predicted"/>
<evidence type="ECO:0000313" key="1">
    <source>
        <dbReference type="EMBL" id="BBO33076.1"/>
    </source>
</evidence>
<dbReference type="Proteomes" id="UP000326837">
    <property type="component" value="Chromosome"/>
</dbReference>
<keyword evidence="2" id="KW-1185">Reference proteome</keyword>
<organism evidence="1 2">
    <name type="scientific">Lacipirellula parvula</name>
    <dbReference type="NCBI Taxonomy" id="2650471"/>
    <lineage>
        <taxon>Bacteria</taxon>
        <taxon>Pseudomonadati</taxon>
        <taxon>Planctomycetota</taxon>
        <taxon>Planctomycetia</taxon>
        <taxon>Pirellulales</taxon>
        <taxon>Lacipirellulaceae</taxon>
        <taxon>Lacipirellula</taxon>
    </lineage>
</organism>